<comment type="caution">
    <text evidence="2">The sequence shown here is derived from an EMBL/GenBank/DDBJ whole genome shotgun (WGS) entry which is preliminary data.</text>
</comment>
<evidence type="ECO:0000256" key="1">
    <source>
        <dbReference type="SAM" id="MobiDB-lite"/>
    </source>
</evidence>
<organism evidence="2 3">
    <name type="scientific">Burkholderia cenocepacia</name>
    <dbReference type="NCBI Taxonomy" id="95486"/>
    <lineage>
        <taxon>Bacteria</taxon>
        <taxon>Pseudomonadati</taxon>
        <taxon>Pseudomonadota</taxon>
        <taxon>Betaproteobacteria</taxon>
        <taxon>Burkholderiales</taxon>
        <taxon>Burkholderiaceae</taxon>
        <taxon>Burkholderia</taxon>
        <taxon>Burkholderia cepacia complex</taxon>
    </lineage>
</organism>
<evidence type="ECO:0000313" key="2">
    <source>
        <dbReference type="EMBL" id="RSC13130.1"/>
    </source>
</evidence>
<reference evidence="3" key="1">
    <citation type="submission" date="2018-11" db="EMBL/GenBank/DDBJ databases">
        <title>FDA dAtabase for Regulatory Grade micrObial Sequences (FDA-ARGOS): Supporting development and validation of Infectious Disease Dx tests.</title>
        <authorList>
            <person name="Goldberg B."/>
            <person name="Campos J."/>
            <person name="Tallon L."/>
            <person name="Sadzewicz L."/>
            <person name="Zhao X."/>
            <person name="Vavikolanu K."/>
            <person name="Mehta A."/>
            <person name="Aluvathingal J."/>
            <person name="Nadendla S."/>
            <person name="Geyer C."/>
            <person name="Nandy P."/>
            <person name="Yan Y."/>
            <person name="Sichtig H."/>
        </authorList>
    </citation>
    <scope>NUCLEOTIDE SEQUENCE [LARGE SCALE GENOMIC DNA]</scope>
    <source>
        <strain evidence="3">FDAARGOS_544</strain>
    </source>
</reference>
<proteinExistence type="predicted"/>
<protein>
    <submittedName>
        <fullName evidence="2">Uncharacterized protein</fullName>
    </submittedName>
</protein>
<dbReference type="Proteomes" id="UP000272140">
    <property type="component" value="Unassembled WGS sequence"/>
</dbReference>
<sequence length="125" mass="13269">MKRGNRIRFAIPRSALCRAGRLRACRAMTQPVVARTHRPSRLAVPFAVVPDAGIPAAGATVAGATATRYADNHSLTASSATLARAIASGRAAHHVRPPLAKHRPAPVRHRSLSSVRLTLMQDPSS</sequence>
<name>A0A427NZU9_9BURK</name>
<accession>A0A427NZU9</accession>
<gene>
    <name evidence="2" type="ORF">EGT41_07105</name>
</gene>
<feature type="region of interest" description="Disordered" evidence="1">
    <location>
        <begin position="88"/>
        <end position="108"/>
    </location>
</feature>
<feature type="compositionally biased region" description="Basic residues" evidence="1">
    <location>
        <begin position="91"/>
        <end position="108"/>
    </location>
</feature>
<dbReference type="EMBL" id="RKIO01000002">
    <property type="protein sequence ID" value="RSC13130.1"/>
    <property type="molecule type" value="Genomic_DNA"/>
</dbReference>
<dbReference type="AlphaFoldDB" id="A0A427NZU9"/>
<evidence type="ECO:0000313" key="3">
    <source>
        <dbReference type="Proteomes" id="UP000272140"/>
    </source>
</evidence>